<keyword evidence="1" id="KW-0472">Membrane</keyword>
<name>S6B7N5_BABBO</name>
<feature type="transmembrane region" description="Helical" evidence="1">
    <location>
        <begin position="35"/>
        <end position="55"/>
    </location>
</feature>
<sequence>MIFCRIFIFCYIFRLSHLVLRPSHTFSLFFTRCRYYGAFIVYYDKLVILCVYGFISGEISGHRMYLLKVSLFLE</sequence>
<accession>S6B7N5</accession>
<dbReference type="EMBL" id="AK441282">
    <property type="protein sequence ID" value="BAN65076.1"/>
    <property type="molecule type" value="mRNA"/>
</dbReference>
<proteinExistence type="evidence at transcript level"/>
<keyword evidence="1" id="KW-1133">Transmembrane helix</keyword>
<evidence type="ECO:0000256" key="1">
    <source>
        <dbReference type="SAM" id="Phobius"/>
    </source>
</evidence>
<reference evidence="2" key="1">
    <citation type="journal article" date="2014" name="BMC Genomics">
        <title>The Babesia bovis gene and promoter model: an update from full-length EST analysis.</title>
        <authorList>
            <person name="Yamagishi J."/>
            <person name="Wakaguri H."/>
            <person name="Yokoyama N."/>
            <person name="Yamashita R."/>
            <person name="Suzuki Y."/>
            <person name="Xuan X."/>
            <person name="Igarashi I."/>
        </authorList>
    </citation>
    <scope>NUCLEOTIDE SEQUENCE</scope>
    <source>
        <strain evidence="2">Texas</strain>
    </source>
</reference>
<evidence type="ECO:0000313" key="2">
    <source>
        <dbReference type="EMBL" id="BAN65076.1"/>
    </source>
</evidence>
<keyword evidence="1" id="KW-0812">Transmembrane</keyword>
<organism evidence="2">
    <name type="scientific">Babesia bovis</name>
    <dbReference type="NCBI Taxonomy" id="5865"/>
    <lineage>
        <taxon>Eukaryota</taxon>
        <taxon>Sar</taxon>
        <taxon>Alveolata</taxon>
        <taxon>Apicomplexa</taxon>
        <taxon>Aconoidasida</taxon>
        <taxon>Piroplasmida</taxon>
        <taxon>Babesiidae</taxon>
        <taxon>Babesia</taxon>
    </lineage>
</organism>
<dbReference type="AlphaFoldDB" id="S6B7N5"/>
<protein>
    <submittedName>
        <fullName evidence="2">Uncharacterized protein</fullName>
    </submittedName>
</protein>